<dbReference type="AlphaFoldDB" id="A0A7D9E889"/>
<protein>
    <submittedName>
        <fullName evidence="2">Uncharacterized protein</fullName>
    </submittedName>
</protein>
<feature type="compositionally biased region" description="Polar residues" evidence="1">
    <location>
        <begin position="92"/>
        <end position="109"/>
    </location>
</feature>
<sequence length="191" mass="20972">MDRGLYNIVVLLDLKKSFDTVNHEILLRISNTKSQRKRGLNTSNSKPEDSLQINVPSDIGVVIAEEAKNVGQQLRISSQSAKCTNVHRAKESQSTVPNDPTSSPRNATALENNREVNHVELTGGIHSTSKQQNIPTDGIIMEQLAGIQGAMDVMENPEVNDEEENLSLLMNVIESEGLSSVLSDMARNLVR</sequence>
<evidence type="ECO:0000256" key="1">
    <source>
        <dbReference type="SAM" id="MobiDB-lite"/>
    </source>
</evidence>
<comment type="caution">
    <text evidence="2">The sequence shown here is derived from an EMBL/GenBank/DDBJ whole genome shotgun (WGS) entry which is preliminary data.</text>
</comment>
<dbReference type="OrthoDB" id="415822at2759"/>
<feature type="region of interest" description="Disordered" evidence="1">
    <location>
        <begin position="88"/>
        <end position="109"/>
    </location>
</feature>
<feature type="compositionally biased region" description="Polar residues" evidence="1">
    <location>
        <begin position="40"/>
        <end position="52"/>
    </location>
</feature>
<dbReference type="EMBL" id="CACRXK020004261">
    <property type="protein sequence ID" value="CAB4002116.1"/>
    <property type="molecule type" value="Genomic_DNA"/>
</dbReference>
<proteinExistence type="predicted"/>
<evidence type="ECO:0000313" key="3">
    <source>
        <dbReference type="Proteomes" id="UP001152795"/>
    </source>
</evidence>
<accession>A0A7D9E889</accession>
<feature type="region of interest" description="Disordered" evidence="1">
    <location>
        <begin position="33"/>
        <end position="52"/>
    </location>
</feature>
<keyword evidence="3" id="KW-1185">Reference proteome</keyword>
<organism evidence="2 3">
    <name type="scientific">Paramuricea clavata</name>
    <name type="common">Red gorgonian</name>
    <name type="synonym">Violescent sea-whip</name>
    <dbReference type="NCBI Taxonomy" id="317549"/>
    <lineage>
        <taxon>Eukaryota</taxon>
        <taxon>Metazoa</taxon>
        <taxon>Cnidaria</taxon>
        <taxon>Anthozoa</taxon>
        <taxon>Octocorallia</taxon>
        <taxon>Malacalcyonacea</taxon>
        <taxon>Plexauridae</taxon>
        <taxon>Paramuricea</taxon>
    </lineage>
</organism>
<dbReference type="Proteomes" id="UP001152795">
    <property type="component" value="Unassembled WGS sequence"/>
</dbReference>
<reference evidence="2" key="1">
    <citation type="submission" date="2020-04" db="EMBL/GenBank/DDBJ databases">
        <authorList>
            <person name="Alioto T."/>
            <person name="Alioto T."/>
            <person name="Gomez Garrido J."/>
        </authorList>
    </citation>
    <scope>NUCLEOTIDE SEQUENCE</scope>
    <source>
        <strain evidence="2">A484AB</strain>
    </source>
</reference>
<evidence type="ECO:0000313" key="2">
    <source>
        <dbReference type="EMBL" id="CAB4002116.1"/>
    </source>
</evidence>
<name>A0A7D9E889_PARCT</name>
<gene>
    <name evidence="2" type="ORF">PACLA_8A025031</name>
</gene>